<dbReference type="InterPro" id="IPR036249">
    <property type="entry name" value="Thioredoxin-like_sf"/>
</dbReference>
<dbReference type="EMBL" id="LT960614">
    <property type="protein sequence ID" value="SON57122.1"/>
    <property type="molecule type" value="Genomic_DNA"/>
</dbReference>
<dbReference type="InterPro" id="IPR000866">
    <property type="entry name" value="AhpC/TSA"/>
</dbReference>
<evidence type="ECO:0000259" key="2">
    <source>
        <dbReference type="PROSITE" id="PS51352"/>
    </source>
</evidence>
<name>A0A2C9D9Y4_9HYPH</name>
<dbReference type="Proteomes" id="UP000223606">
    <property type="component" value="Chromosome 1"/>
</dbReference>
<dbReference type="KEGG" id="hdi:HDIA_3581"/>
<dbReference type="GO" id="GO:0016491">
    <property type="term" value="F:oxidoreductase activity"/>
    <property type="evidence" value="ECO:0007669"/>
    <property type="project" value="InterPro"/>
</dbReference>
<reference evidence="4" key="1">
    <citation type="submission" date="2017-09" db="EMBL/GenBank/DDBJ databases">
        <title>Genome sequence of Nannocystis excedens DSM 71.</title>
        <authorList>
            <person name="Blom J."/>
        </authorList>
    </citation>
    <scope>NUCLEOTIDE SEQUENCE [LARGE SCALE GENOMIC DNA]</scope>
    <source>
        <strain evidence="4">type strain: E19</strain>
    </source>
</reference>
<organism evidence="3 4">
    <name type="scientific">Hartmannibacter diazotrophicus</name>
    <dbReference type="NCBI Taxonomy" id="1482074"/>
    <lineage>
        <taxon>Bacteria</taxon>
        <taxon>Pseudomonadati</taxon>
        <taxon>Pseudomonadota</taxon>
        <taxon>Alphaproteobacteria</taxon>
        <taxon>Hyphomicrobiales</taxon>
        <taxon>Pleomorphomonadaceae</taxon>
        <taxon>Hartmannibacter</taxon>
    </lineage>
</organism>
<gene>
    <name evidence="3" type="ORF">HDIA_3581</name>
</gene>
<evidence type="ECO:0000256" key="1">
    <source>
        <dbReference type="SAM" id="MobiDB-lite"/>
    </source>
</evidence>
<dbReference type="OrthoDB" id="9809746at2"/>
<feature type="region of interest" description="Disordered" evidence="1">
    <location>
        <begin position="171"/>
        <end position="192"/>
    </location>
</feature>
<keyword evidence="4" id="KW-1185">Reference proteome</keyword>
<accession>A0A2C9D9Y4</accession>
<feature type="domain" description="Thioredoxin" evidence="2">
    <location>
        <begin position="7"/>
        <end position="166"/>
    </location>
</feature>
<dbReference type="SUPFAM" id="SSF52833">
    <property type="entry name" value="Thioredoxin-like"/>
    <property type="match status" value="1"/>
</dbReference>
<dbReference type="Gene3D" id="3.40.30.10">
    <property type="entry name" value="Glutaredoxin"/>
    <property type="match status" value="1"/>
</dbReference>
<dbReference type="Pfam" id="PF00578">
    <property type="entry name" value="AhpC-TSA"/>
    <property type="match status" value="1"/>
</dbReference>
<proteinExistence type="predicted"/>
<evidence type="ECO:0000313" key="3">
    <source>
        <dbReference type="EMBL" id="SON57122.1"/>
    </source>
</evidence>
<protein>
    <recommendedName>
        <fullName evidence="2">Thioredoxin domain-containing protein</fullName>
    </recommendedName>
</protein>
<dbReference type="PROSITE" id="PS51352">
    <property type="entry name" value="THIOREDOXIN_2"/>
    <property type="match status" value="1"/>
</dbReference>
<dbReference type="AlphaFoldDB" id="A0A2C9D9Y4"/>
<dbReference type="RefSeq" id="WP_157775723.1">
    <property type="nucleotide sequence ID" value="NZ_LT960614.1"/>
</dbReference>
<dbReference type="GO" id="GO:0016209">
    <property type="term" value="F:antioxidant activity"/>
    <property type="evidence" value="ECO:0007669"/>
    <property type="project" value="InterPro"/>
</dbReference>
<dbReference type="InterPro" id="IPR013766">
    <property type="entry name" value="Thioredoxin_domain"/>
</dbReference>
<evidence type="ECO:0000313" key="4">
    <source>
        <dbReference type="Proteomes" id="UP000223606"/>
    </source>
</evidence>
<sequence>MSLTSHPKPGQPVPALQVGMVGGCCWRLSDQKPQHFTLVIAYRGGQCPDSISFLQDVDSRLGEFRRRGIAVVAISADPRQCAESTASELGLDRLPIGYGVSPDRAMAWGLEPLGKGHTDKTGCAAFNFGIFLVRPDGTLHTSYIQSKPGRLPTVNSVLKALDRTLERGLDDPSAFVLPEADNDQDAPPSPAP</sequence>